<evidence type="ECO:0000313" key="14">
    <source>
        <dbReference type="Proteomes" id="UP000235965"/>
    </source>
</evidence>
<dbReference type="EC" id="3.2.1.-" evidence="11"/>
<dbReference type="OrthoDB" id="2016903at2759"/>
<dbReference type="Proteomes" id="UP000235965">
    <property type="component" value="Unassembled WGS sequence"/>
</dbReference>
<dbReference type="InterPro" id="IPR027291">
    <property type="entry name" value="Glyco_hydro_38_N_sf"/>
</dbReference>
<dbReference type="InterPro" id="IPR000602">
    <property type="entry name" value="Glyco_hydro_38_N"/>
</dbReference>
<keyword evidence="6 11" id="KW-0378">Hydrolase</keyword>
<dbReference type="InterPro" id="IPR011330">
    <property type="entry name" value="Glyco_hydro/deAcase_b/a-brl"/>
</dbReference>
<protein>
    <recommendedName>
        <fullName evidence="3 11">Alpha-mannosidase</fullName>
        <ecNumber evidence="11">3.2.1.-</ecNumber>
    </recommendedName>
</protein>
<dbReference type="Pfam" id="PF07748">
    <property type="entry name" value="Glyco_hydro_38C"/>
    <property type="match status" value="1"/>
</dbReference>
<dbReference type="Gene3D" id="2.60.40.1180">
    <property type="entry name" value="Golgi alpha-mannosidase II"/>
    <property type="match status" value="1"/>
</dbReference>
<dbReference type="GO" id="GO:0030246">
    <property type="term" value="F:carbohydrate binding"/>
    <property type="evidence" value="ECO:0007669"/>
    <property type="project" value="InterPro"/>
</dbReference>
<keyword evidence="5 11" id="KW-0732">Signal</keyword>
<comment type="catalytic activity">
    <reaction evidence="1">
        <text>Hydrolysis of terminal, non-reducing alpha-D-mannose residues in alpha-D-mannosides.</text>
        <dbReference type="EC" id="3.2.1.24"/>
    </reaction>
</comment>
<dbReference type="Gene3D" id="2.60.40.1360">
    <property type="match status" value="1"/>
</dbReference>
<keyword evidence="10 11" id="KW-0326">Glycosidase</keyword>
<keyword evidence="4 11" id="KW-0479">Metal-binding</keyword>
<dbReference type="SMART" id="SM00872">
    <property type="entry name" value="Alpha-mann_mid"/>
    <property type="match status" value="1"/>
</dbReference>
<dbReference type="InterPro" id="IPR011013">
    <property type="entry name" value="Gal_mutarotase_sf_dom"/>
</dbReference>
<dbReference type="SUPFAM" id="SSF88713">
    <property type="entry name" value="Glycoside hydrolase/deacetylase"/>
    <property type="match status" value="1"/>
</dbReference>
<dbReference type="FunFam" id="3.20.110.10:FF:000001">
    <property type="entry name" value="Alpha-mannosidase"/>
    <property type="match status" value="1"/>
</dbReference>
<dbReference type="GO" id="GO:0004559">
    <property type="term" value="F:alpha-mannosidase activity"/>
    <property type="evidence" value="ECO:0007669"/>
    <property type="project" value="UniProtKB-EC"/>
</dbReference>
<comment type="caution">
    <text evidence="13">The sequence shown here is derived from an EMBL/GenBank/DDBJ whole genome shotgun (WGS) entry which is preliminary data.</text>
</comment>
<proteinExistence type="inferred from homology"/>
<keyword evidence="8" id="KW-1015">Disulfide bond</keyword>
<dbReference type="Gene3D" id="1.20.1270.50">
    <property type="entry name" value="Glycoside hydrolase family 38, central domain"/>
    <property type="match status" value="2"/>
</dbReference>
<dbReference type="Pfam" id="PF01074">
    <property type="entry name" value="Glyco_hydro_38N"/>
    <property type="match status" value="1"/>
</dbReference>
<dbReference type="PANTHER" id="PTHR11607:SF3">
    <property type="entry name" value="LYSOSOMAL ALPHA-MANNOSIDASE"/>
    <property type="match status" value="1"/>
</dbReference>
<name>A0A2J7RN15_9NEOP</name>
<sequence length="1027" mass="116718">MYCSKSMGWLYRAVALFLLIPYVYTIPTSTTRTYRGHEIADHQNCGYQSCPKPQPGKLNVHLVPHTHNDVGWLKTVDQYYYGSKSNIQKAGVQYIIDSVLKELFHDPQKRFIYVETAFWWKWWMKQHDTVRHQVKKLVNSGQLEFIGGGWSMNDEAVTNYQSIIDQLTWGFRKLNDTFGKCGQPHIGWQIDPFGHSREMASIFARMGFDGLLFGRLDYQDKLTRLASKTAEMVWQGSENLGKATQLFTSVLYNNYSPPPGFCFDVLCDDDPFIDDKHSPDYNVNKLVQKFIDYAKSQAGNYSTNNIIMTMGEDFNYQDANMWFKNLDKLIRYVNAEQIKNNSVNVFYSTPSCYLKAVHDAGQTWTTKHDDFFPYASDPHSYWTGFFTSRPTLKRFERLGNNFLQVCKQLHSLTDLGPEDQVNLNVMREAMGIMQHHDAVTGTERQKVASDYARILNEGFHECGNITETAINKLIAHRVQSEAPGPAGVPAIPLKSCLLLNISQCDISEHSSNFVVTVYNPLSHPVSRNVRVPVSGASYTIQDPAGKQVKTQLVPIPQPVLEVPGRISPATMELVFNAKDLPPLGFRSYYISRSNHTNHSSQHKMYPKKDVTLGNSKFSAVLDGKTGTLKTMVLDKIKLAVSQSFYYYKGYIGDNKEYANRSSGAYIFRPNGSEAILVSSTPKSITYKGDVVDEVHIKWSDWLSQALRLYKDNPYFLELEWLVGPIPIDDNVGKEIISRFSSDLVSHGLFYTDSNGREVLERKRNFRPTWSVNIKEPVSANYYPVTSRISLRDGDKELSILTDRAQGGSSLHDGEVELMVHRRLLHDDAFGVGEALNETAHGYGLVAVGKHWLTAGNISSGIAAQRVRSLQQQLLLSPWLFFSPADNISFAEWASTYKMEFSGLNQGLPENVHILTLEPWKARSFLLRLEHIYEKNEHPVFSKPATVNLKDLFKPFSIVRAQETTLGGNQWLSESHRFEWQSESNEVDSTLKEDVDSPLISEKDENSLTITLVPMQIRTFIVDIQILE</sequence>
<evidence type="ECO:0000256" key="3">
    <source>
        <dbReference type="ARBA" id="ARBA00012752"/>
    </source>
</evidence>
<dbReference type="EMBL" id="NEVH01002545">
    <property type="protein sequence ID" value="PNF42230.1"/>
    <property type="molecule type" value="Genomic_DNA"/>
</dbReference>
<dbReference type="FunCoup" id="A0A2J7RN15">
    <property type="interactions" value="105"/>
</dbReference>
<evidence type="ECO:0000256" key="10">
    <source>
        <dbReference type="ARBA" id="ARBA00023295"/>
    </source>
</evidence>
<dbReference type="InterPro" id="IPR050843">
    <property type="entry name" value="Glycosyl_Hydrlase_38"/>
</dbReference>
<evidence type="ECO:0000256" key="1">
    <source>
        <dbReference type="ARBA" id="ARBA00000365"/>
    </source>
</evidence>
<dbReference type="GO" id="GO:0006013">
    <property type="term" value="P:mannose metabolic process"/>
    <property type="evidence" value="ECO:0007669"/>
    <property type="project" value="InterPro"/>
</dbReference>
<dbReference type="Pfam" id="PF17677">
    <property type="entry name" value="Glyco_hydro38C2"/>
    <property type="match status" value="1"/>
</dbReference>
<dbReference type="InterPro" id="IPR028995">
    <property type="entry name" value="Glyco_hydro_57/38_cen_sf"/>
</dbReference>
<keyword evidence="7 11" id="KW-0862">Zinc</keyword>
<evidence type="ECO:0000256" key="8">
    <source>
        <dbReference type="ARBA" id="ARBA00023157"/>
    </source>
</evidence>
<reference evidence="13 14" key="1">
    <citation type="submission" date="2017-12" db="EMBL/GenBank/DDBJ databases">
        <title>Hemimetabolous genomes reveal molecular basis of termite eusociality.</title>
        <authorList>
            <person name="Harrison M.C."/>
            <person name="Jongepier E."/>
            <person name="Robertson H.M."/>
            <person name="Arning N."/>
            <person name="Bitard-Feildel T."/>
            <person name="Chao H."/>
            <person name="Childers C.P."/>
            <person name="Dinh H."/>
            <person name="Doddapaneni H."/>
            <person name="Dugan S."/>
            <person name="Gowin J."/>
            <person name="Greiner C."/>
            <person name="Han Y."/>
            <person name="Hu H."/>
            <person name="Hughes D.S.T."/>
            <person name="Huylmans A.-K."/>
            <person name="Kemena C."/>
            <person name="Kremer L.P.M."/>
            <person name="Lee S.L."/>
            <person name="Lopez-Ezquerra A."/>
            <person name="Mallet L."/>
            <person name="Monroy-Kuhn J.M."/>
            <person name="Moser A."/>
            <person name="Murali S.C."/>
            <person name="Muzny D.M."/>
            <person name="Otani S."/>
            <person name="Piulachs M.-D."/>
            <person name="Poelchau M."/>
            <person name="Qu J."/>
            <person name="Schaub F."/>
            <person name="Wada-Katsumata A."/>
            <person name="Worley K.C."/>
            <person name="Xie Q."/>
            <person name="Ylla G."/>
            <person name="Poulsen M."/>
            <person name="Gibbs R.A."/>
            <person name="Schal C."/>
            <person name="Richards S."/>
            <person name="Belles X."/>
            <person name="Korb J."/>
            <person name="Bornberg-Bauer E."/>
        </authorList>
    </citation>
    <scope>NUCLEOTIDE SEQUENCE [LARGE SCALE GENOMIC DNA]</scope>
    <source>
        <tissue evidence="13">Whole body</tissue>
    </source>
</reference>
<evidence type="ECO:0000256" key="9">
    <source>
        <dbReference type="ARBA" id="ARBA00023180"/>
    </source>
</evidence>
<keyword evidence="9" id="KW-0325">Glycoprotein</keyword>
<dbReference type="AlphaFoldDB" id="A0A2J7RN15"/>
<dbReference type="Pfam" id="PF21260">
    <property type="entry name" value="Laman-like_dom"/>
    <property type="match status" value="1"/>
</dbReference>
<dbReference type="Pfam" id="PF09261">
    <property type="entry name" value="Alpha-mann_mid"/>
    <property type="match status" value="1"/>
</dbReference>
<dbReference type="InterPro" id="IPR015341">
    <property type="entry name" value="Glyco_hydro_38_cen"/>
</dbReference>
<organism evidence="13 14">
    <name type="scientific">Cryptotermes secundus</name>
    <dbReference type="NCBI Taxonomy" id="105785"/>
    <lineage>
        <taxon>Eukaryota</taxon>
        <taxon>Metazoa</taxon>
        <taxon>Ecdysozoa</taxon>
        <taxon>Arthropoda</taxon>
        <taxon>Hexapoda</taxon>
        <taxon>Insecta</taxon>
        <taxon>Pterygota</taxon>
        <taxon>Neoptera</taxon>
        <taxon>Polyneoptera</taxon>
        <taxon>Dictyoptera</taxon>
        <taxon>Blattodea</taxon>
        <taxon>Blattoidea</taxon>
        <taxon>Termitoidae</taxon>
        <taxon>Kalotermitidae</taxon>
        <taxon>Cryptotermitinae</taxon>
        <taxon>Cryptotermes</taxon>
    </lineage>
</organism>
<accession>A0A2J7RN15</accession>
<keyword evidence="14" id="KW-1185">Reference proteome</keyword>
<evidence type="ECO:0000259" key="12">
    <source>
        <dbReference type="SMART" id="SM00872"/>
    </source>
</evidence>
<evidence type="ECO:0000256" key="5">
    <source>
        <dbReference type="ARBA" id="ARBA00022729"/>
    </source>
</evidence>
<evidence type="ECO:0000313" key="13">
    <source>
        <dbReference type="EMBL" id="PNF42230.1"/>
    </source>
</evidence>
<dbReference type="GO" id="GO:0046872">
    <property type="term" value="F:metal ion binding"/>
    <property type="evidence" value="ECO:0007669"/>
    <property type="project" value="UniProtKB-KW"/>
</dbReference>
<dbReference type="InterPro" id="IPR041147">
    <property type="entry name" value="GH38_C"/>
</dbReference>
<feature type="chain" id="PRO_5017850625" description="Alpha-mannosidase" evidence="11">
    <location>
        <begin position="26"/>
        <end position="1027"/>
    </location>
</feature>
<dbReference type="FunFam" id="2.70.98.30:FF:000003">
    <property type="entry name" value="Alpha-mannosidase"/>
    <property type="match status" value="1"/>
</dbReference>
<dbReference type="Gene3D" id="2.70.98.30">
    <property type="entry name" value="Golgi alpha-mannosidase II, domain 4"/>
    <property type="match status" value="1"/>
</dbReference>
<dbReference type="FunFam" id="1.20.1270.50:FF:000003">
    <property type="entry name" value="Alpha-mannosidase"/>
    <property type="match status" value="1"/>
</dbReference>
<gene>
    <name evidence="13" type="primary">MAN2B1_1</name>
    <name evidence="13" type="ORF">B7P43_G05526</name>
</gene>
<evidence type="ECO:0000256" key="6">
    <source>
        <dbReference type="ARBA" id="ARBA00022801"/>
    </source>
</evidence>
<evidence type="ECO:0000256" key="4">
    <source>
        <dbReference type="ARBA" id="ARBA00022723"/>
    </source>
</evidence>
<comment type="cofactor">
    <cofactor evidence="11">
        <name>Zn(2+)</name>
        <dbReference type="ChEBI" id="CHEBI:29105"/>
    </cofactor>
    <text evidence="11">Binds 1 zinc ion per subunit.</text>
</comment>
<dbReference type="GO" id="GO:0005764">
    <property type="term" value="C:lysosome"/>
    <property type="evidence" value="ECO:0007669"/>
    <property type="project" value="TreeGrafter"/>
</dbReference>
<dbReference type="SUPFAM" id="SSF74650">
    <property type="entry name" value="Galactose mutarotase-like"/>
    <property type="match status" value="1"/>
</dbReference>
<dbReference type="InterPro" id="IPR037094">
    <property type="entry name" value="Glyco_hydro_38_cen_sf"/>
</dbReference>
<dbReference type="InterPro" id="IPR013780">
    <property type="entry name" value="Glyco_hydro_b"/>
</dbReference>
<dbReference type="SUPFAM" id="SSF88688">
    <property type="entry name" value="Families 57/38 glycoside transferase middle domain"/>
    <property type="match status" value="1"/>
</dbReference>
<dbReference type="FunFam" id="2.60.40.1180:FF:000018">
    <property type="entry name" value="Alpha-mannosidase"/>
    <property type="match status" value="1"/>
</dbReference>
<feature type="domain" description="Glycoside hydrolase family 38 central" evidence="12">
    <location>
        <begin position="380"/>
        <end position="455"/>
    </location>
</feature>
<evidence type="ECO:0000256" key="7">
    <source>
        <dbReference type="ARBA" id="ARBA00022833"/>
    </source>
</evidence>
<dbReference type="InterPro" id="IPR011682">
    <property type="entry name" value="Glyco_hydro_38_C"/>
</dbReference>
<feature type="signal peptide" evidence="11">
    <location>
        <begin position="1"/>
        <end position="25"/>
    </location>
</feature>
<dbReference type="FunFam" id="1.20.1270.50:FF:000002">
    <property type="entry name" value="Alpha-mannosidase"/>
    <property type="match status" value="1"/>
</dbReference>
<dbReference type="PANTHER" id="PTHR11607">
    <property type="entry name" value="ALPHA-MANNOSIDASE"/>
    <property type="match status" value="1"/>
</dbReference>
<dbReference type="CDD" id="cd10810">
    <property type="entry name" value="GH38N_AMII_LAM_like"/>
    <property type="match status" value="1"/>
</dbReference>
<dbReference type="InParanoid" id="A0A2J7RN15"/>
<evidence type="ECO:0000256" key="11">
    <source>
        <dbReference type="RuleBase" id="RU361199"/>
    </source>
</evidence>
<evidence type="ECO:0000256" key="2">
    <source>
        <dbReference type="ARBA" id="ARBA00009792"/>
    </source>
</evidence>
<dbReference type="STRING" id="105785.A0A2J7RN15"/>
<dbReference type="Gene3D" id="3.20.110.10">
    <property type="entry name" value="Glycoside hydrolase 38, N terminal domain"/>
    <property type="match status" value="1"/>
</dbReference>
<dbReference type="InterPro" id="IPR048534">
    <property type="entry name" value="Man2a1-like_dom"/>
</dbReference>
<comment type="similarity">
    <text evidence="2 11">Belongs to the glycosyl hydrolase 38 family.</text>
</comment>